<dbReference type="GO" id="GO:0042274">
    <property type="term" value="P:ribosomal small subunit biogenesis"/>
    <property type="evidence" value="ECO:0007669"/>
    <property type="project" value="TreeGrafter"/>
</dbReference>
<dbReference type="Pfam" id="PF00076">
    <property type="entry name" value="RRM_1"/>
    <property type="match status" value="1"/>
</dbReference>
<protein>
    <recommendedName>
        <fullName evidence="4">RRM domain-containing protein</fullName>
    </recommendedName>
</protein>
<feature type="compositionally biased region" description="Basic and acidic residues" evidence="3">
    <location>
        <begin position="42"/>
        <end position="58"/>
    </location>
</feature>
<feature type="compositionally biased region" description="Basic and acidic residues" evidence="3">
    <location>
        <begin position="228"/>
        <end position="237"/>
    </location>
</feature>
<dbReference type="SMART" id="SM00360">
    <property type="entry name" value="RRM"/>
    <property type="match status" value="1"/>
</dbReference>
<sequence length="333" mass="37392">MSKKRKYDQLREQDDSKTTHPQSEESAQATVSADSTKSKAQLKQEKAERKARKQERSERRAKKQKKSKDAGKEQDLSTSRSADIPPESAPATDGSGKEDIINQPEVKSKKSEKRRKTQIDNTGGPEEDITNEAEVKSKKSKKKSKDQDDTDEKTSTPARFIVFVGNLPYDVTVDQIKAHFSKISPSSVRLATAKGTGKSKGFAFLEFDNYDKMKTCLKLYHHSLFDPEAREKERDVAEDGDEQTGRGAKKKGRRINVELTAGGGGKSKERKDKIKSKNQKLEEERERRRLREKAEKETAGPKKHAAPETGANATEIKDTRGDIHPSRLSRVSH</sequence>
<reference evidence="5" key="1">
    <citation type="submission" date="2022-10" db="EMBL/GenBank/DDBJ databases">
        <title>Culturing micro-colonial fungi from biological soil crusts in the Mojave desert and describing Neophaeococcomyces mojavensis, and introducing the new genera and species Taxawa tesnikishii.</title>
        <authorList>
            <person name="Kurbessoian T."/>
            <person name="Stajich J.E."/>
        </authorList>
    </citation>
    <scope>NUCLEOTIDE SEQUENCE</scope>
    <source>
        <strain evidence="5">TK_41</strain>
    </source>
</reference>
<dbReference type="InterPro" id="IPR034228">
    <property type="entry name" value="Nop6_RRM"/>
</dbReference>
<dbReference type="PANTHER" id="PTHR23236">
    <property type="entry name" value="EUKARYOTIC TRANSLATION INITIATION FACTOR 4B/4H"/>
    <property type="match status" value="1"/>
</dbReference>
<dbReference type="CDD" id="cd12400">
    <property type="entry name" value="RRM_Nop6"/>
    <property type="match status" value="1"/>
</dbReference>
<evidence type="ECO:0000259" key="4">
    <source>
        <dbReference type="PROSITE" id="PS50102"/>
    </source>
</evidence>
<dbReference type="SUPFAM" id="SSF54928">
    <property type="entry name" value="RNA-binding domain, RBD"/>
    <property type="match status" value="1"/>
</dbReference>
<comment type="caution">
    <text evidence="5">The sequence shown here is derived from an EMBL/GenBank/DDBJ whole genome shotgun (WGS) entry which is preliminary data.</text>
</comment>
<dbReference type="PROSITE" id="PS50102">
    <property type="entry name" value="RRM"/>
    <property type="match status" value="1"/>
</dbReference>
<dbReference type="GO" id="GO:0019843">
    <property type="term" value="F:rRNA binding"/>
    <property type="evidence" value="ECO:0007669"/>
    <property type="project" value="TreeGrafter"/>
</dbReference>
<dbReference type="Gene3D" id="3.30.70.330">
    <property type="match status" value="1"/>
</dbReference>
<feature type="region of interest" description="Disordered" evidence="3">
    <location>
        <begin position="1"/>
        <end position="157"/>
    </location>
</feature>
<dbReference type="FunFam" id="3.30.70.330:FF:000376">
    <property type="entry name" value="Putative RNA binding protein"/>
    <property type="match status" value="1"/>
</dbReference>
<evidence type="ECO:0000313" key="6">
    <source>
        <dbReference type="Proteomes" id="UP001172673"/>
    </source>
</evidence>
<gene>
    <name evidence="5" type="ORF">H2200_007423</name>
</gene>
<keyword evidence="1 2" id="KW-0694">RNA-binding</keyword>
<proteinExistence type="predicted"/>
<feature type="compositionally biased region" description="Polar residues" evidence="3">
    <location>
        <begin position="19"/>
        <end position="41"/>
    </location>
</feature>
<feature type="compositionally biased region" description="Basic and acidic residues" evidence="3">
    <location>
        <begin position="315"/>
        <end position="325"/>
    </location>
</feature>
<evidence type="ECO:0000256" key="2">
    <source>
        <dbReference type="PROSITE-ProRule" id="PRU00176"/>
    </source>
</evidence>
<dbReference type="InterPro" id="IPR000504">
    <property type="entry name" value="RRM_dom"/>
</dbReference>
<feature type="region of interest" description="Disordered" evidence="3">
    <location>
        <begin position="228"/>
        <end position="333"/>
    </location>
</feature>
<dbReference type="PANTHER" id="PTHR23236:SF51">
    <property type="entry name" value="NUCLEOLAR PROTEIN 6"/>
    <property type="match status" value="1"/>
</dbReference>
<evidence type="ECO:0000256" key="1">
    <source>
        <dbReference type="ARBA" id="ARBA00022884"/>
    </source>
</evidence>
<dbReference type="GO" id="GO:0005730">
    <property type="term" value="C:nucleolus"/>
    <property type="evidence" value="ECO:0007669"/>
    <property type="project" value="TreeGrafter"/>
</dbReference>
<organism evidence="5 6">
    <name type="scientific">Cladophialophora chaetospira</name>
    <dbReference type="NCBI Taxonomy" id="386627"/>
    <lineage>
        <taxon>Eukaryota</taxon>
        <taxon>Fungi</taxon>
        <taxon>Dikarya</taxon>
        <taxon>Ascomycota</taxon>
        <taxon>Pezizomycotina</taxon>
        <taxon>Eurotiomycetes</taxon>
        <taxon>Chaetothyriomycetidae</taxon>
        <taxon>Chaetothyriales</taxon>
        <taxon>Herpotrichiellaceae</taxon>
        <taxon>Cladophialophora</taxon>
    </lineage>
</organism>
<feature type="compositionally biased region" description="Basic and acidic residues" evidence="3">
    <location>
        <begin position="7"/>
        <end position="18"/>
    </location>
</feature>
<feature type="compositionally biased region" description="Basic and acidic residues" evidence="3">
    <location>
        <begin position="279"/>
        <end position="300"/>
    </location>
</feature>
<evidence type="ECO:0000256" key="3">
    <source>
        <dbReference type="SAM" id="MobiDB-lite"/>
    </source>
</evidence>
<evidence type="ECO:0000313" key="5">
    <source>
        <dbReference type="EMBL" id="KAJ9608435.1"/>
    </source>
</evidence>
<dbReference type="InterPro" id="IPR012677">
    <property type="entry name" value="Nucleotide-bd_a/b_plait_sf"/>
</dbReference>
<dbReference type="AlphaFoldDB" id="A0AA38X7R9"/>
<dbReference type="Proteomes" id="UP001172673">
    <property type="component" value="Unassembled WGS sequence"/>
</dbReference>
<name>A0AA38X7R9_9EURO</name>
<feature type="domain" description="RRM" evidence="4">
    <location>
        <begin position="160"/>
        <end position="262"/>
    </location>
</feature>
<keyword evidence="6" id="KW-1185">Reference proteome</keyword>
<dbReference type="EMBL" id="JAPDRK010000010">
    <property type="protein sequence ID" value="KAJ9608435.1"/>
    <property type="molecule type" value="Genomic_DNA"/>
</dbReference>
<dbReference type="InterPro" id="IPR035979">
    <property type="entry name" value="RBD_domain_sf"/>
</dbReference>
<accession>A0AA38X7R9</accession>